<dbReference type="PANTHER" id="PTHR46401">
    <property type="entry name" value="GLYCOSYLTRANSFERASE WBBK-RELATED"/>
    <property type="match status" value="1"/>
</dbReference>
<proteinExistence type="predicted"/>
<dbReference type="InterPro" id="IPR028098">
    <property type="entry name" value="Glyco_trans_4-like_N"/>
</dbReference>
<dbReference type="RefSeq" id="WP_207567244.1">
    <property type="nucleotide sequence ID" value="NZ_CP071446.1"/>
</dbReference>
<dbReference type="Proteomes" id="UP000671862">
    <property type="component" value="Chromosome"/>
</dbReference>
<evidence type="ECO:0000256" key="1">
    <source>
        <dbReference type="ARBA" id="ARBA00022679"/>
    </source>
</evidence>
<sequence>MNIAILNHYASTPDQSSGEIRHFELAKRFAKDGNQIHIYIGDYSHLVGDYWHNIKGMLFEEESVKFKVIKTRKYTKNSLKRFLSSYDYYKNGKKIITNEKYDVIIASSPHPFTWSLAYYYSKKLKTPFYIEIRDVWPDDLVSLGSLSYSHPIAKVFDYMCKKYYPEAAGIISLIPDLSFHFKRLNTKVKNYIYIPNGIDTKFFEKIIKCQSVDKIIQNIPKNTIKIAFIGSMVEHNGVKETIELIINVAPELSKNFSFIFVGPGQEDYINSLKSLAKNSRNIFFFEPIPKKCVPHLMQNVDVLLFTLSENQMNSPAISSFKLLDYMASGKPILSVDIEGLLFKKTNGAIFFKNGNQKSFEKALSKLLKTNLNEIGKRNKEFIQKKRNWDRLYNELSNFIRNTINQ</sequence>
<dbReference type="InterPro" id="IPR001296">
    <property type="entry name" value="Glyco_trans_1"/>
</dbReference>
<gene>
    <name evidence="4" type="ORF">JYK00_03130</name>
</gene>
<dbReference type="EMBL" id="CP071446">
    <property type="protein sequence ID" value="QTA38527.1"/>
    <property type="molecule type" value="Genomic_DNA"/>
</dbReference>
<dbReference type="CDD" id="cd03794">
    <property type="entry name" value="GT4_WbuB-like"/>
    <property type="match status" value="1"/>
</dbReference>
<organism evidence="4 5">
    <name type="scientific">Thermosipho ferrireducens</name>
    <dbReference type="NCBI Taxonomy" id="2571116"/>
    <lineage>
        <taxon>Bacteria</taxon>
        <taxon>Thermotogati</taxon>
        <taxon>Thermotogota</taxon>
        <taxon>Thermotogae</taxon>
        <taxon>Thermotogales</taxon>
        <taxon>Fervidobacteriaceae</taxon>
        <taxon>Thermosipho</taxon>
    </lineage>
</organism>
<dbReference type="SUPFAM" id="SSF53756">
    <property type="entry name" value="UDP-Glycosyltransferase/glycogen phosphorylase"/>
    <property type="match status" value="1"/>
</dbReference>
<feature type="domain" description="Glycosyl transferase family 1" evidence="2">
    <location>
        <begin position="216"/>
        <end position="388"/>
    </location>
</feature>
<name>A0ABX7S7G0_9BACT</name>
<accession>A0ABX7S7G0</accession>
<protein>
    <submittedName>
        <fullName evidence="4">Glycosyltransferase family 4 protein</fullName>
    </submittedName>
</protein>
<evidence type="ECO:0000313" key="4">
    <source>
        <dbReference type="EMBL" id="QTA38527.1"/>
    </source>
</evidence>
<evidence type="ECO:0000313" key="5">
    <source>
        <dbReference type="Proteomes" id="UP000671862"/>
    </source>
</evidence>
<reference evidence="4 5" key="1">
    <citation type="submission" date="2021-03" db="EMBL/GenBank/DDBJ databases">
        <title>Thermosipho ferrireducens sp.nov., an anaerobic thermophilic iron-reducing bacterium isolated from a deep-sea hydrothermal sulfide deposits.</title>
        <authorList>
            <person name="Zeng X."/>
            <person name="Chen Y."/>
            <person name="Shao Z."/>
        </authorList>
    </citation>
    <scope>NUCLEOTIDE SEQUENCE [LARGE SCALE GENOMIC DNA]</scope>
    <source>
        <strain evidence="4 5">JL129W03</strain>
    </source>
</reference>
<dbReference type="PANTHER" id="PTHR46401:SF2">
    <property type="entry name" value="GLYCOSYLTRANSFERASE WBBK-RELATED"/>
    <property type="match status" value="1"/>
</dbReference>
<evidence type="ECO:0000259" key="3">
    <source>
        <dbReference type="Pfam" id="PF13439"/>
    </source>
</evidence>
<dbReference type="Gene3D" id="3.40.50.2000">
    <property type="entry name" value="Glycogen Phosphorylase B"/>
    <property type="match status" value="2"/>
</dbReference>
<dbReference type="Pfam" id="PF00534">
    <property type="entry name" value="Glycos_transf_1"/>
    <property type="match status" value="1"/>
</dbReference>
<feature type="domain" description="Glycosyltransferase subfamily 4-like N-terminal" evidence="3">
    <location>
        <begin position="23"/>
        <end position="201"/>
    </location>
</feature>
<dbReference type="Pfam" id="PF13439">
    <property type="entry name" value="Glyco_transf_4"/>
    <property type="match status" value="1"/>
</dbReference>
<evidence type="ECO:0000259" key="2">
    <source>
        <dbReference type="Pfam" id="PF00534"/>
    </source>
</evidence>
<keyword evidence="1" id="KW-0808">Transferase</keyword>
<keyword evidence="5" id="KW-1185">Reference proteome</keyword>